<dbReference type="InterPro" id="IPR001128">
    <property type="entry name" value="Cyt_P450"/>
</dbReference>
<dbReference type="InterPro" id="IPR036396">
    <property type="entry name" value="Cyt_P450_sf"/>
</dbReference>
<keyword evidence="2" id="KW-0479">Metal-binding</keyword>
<name>A0ABR2UA54_9ROSI</name>
<comment type="caution">
    <text evidence="4">The sequence shown here is derived from an EMBL/GenBank/DDBJ whole genome shotgun (WGS) entry which is preliminary data.</text>
</comment>
<dbReference type="PANTHER" id="PTHR47955">
    <property type="entry name" value="CYTOCHROME P450 FAMILY 71 PROTEIN"/>
    <property type="match status" value="1"/>
</dbReference>
<dbReference type="PANTHER" id="PTHR47955:SF15">
    <property type="entry name" value="CYTOCHROME P450 71A2-LIKE"/>
    <property type="match status" value="1"/>
</dbReference>
<keyword evidence="5" id="KW-1185">Reference proteome</keyword>
<evidence type="ECO:0000256" key="2">
    <source>
        <dbReference type="ARBA" id="ARBA00022723"/>
    </source>
</evidence>
<proteinExistence type="inferred from homology"/>
<dbReference type="SUPFAM" id="SSF48264">
    <property type="entry name" value="Cytochrome P450"/>
    <property type="match status" value="1"/>
</dbReference>
<reference evidence="4 5" key="1">
    <citation type="journal article" date="2024" name="G3 (Bethesda)">
        <title>Genome assembly of Hibiscus sabdariffa L. provides insights into metabolisms of medicinal natural products.</title>
        <authorList>
            <person name="Kim T."/>
        </authorList>
    </citation>
    <scope>NUCLEOTIDE SEQUENCE [LARGE SCALE GENOMIC DNA]</scope>
    <source>
        <strain evidence="4">TK-2024</strain>
        <tissue evidence="4">Old leaves</tissue>
    </source>
</reference>
<dbReference type="InterPro" id="IPR002401">
    <property type="entry name" value="Cyt_P450_E_grp-I"/>
</dbReference>
<evidence type="ECO:0000256" key="3">
    <source>
        <dbReference type="ARBA" id="ARBA00023004"/>
    </source>
</evidence>
<gene>
    <name evidence="4" type="ORF">V6N11_052422</name>
</gene>
<comment type="similarity">
    <text evidence="1">Belongs to the cytochrome P450 family.</text>
</comment>
<keyword evidence="3" id="KW-0408">Iron</keyword>
<evidence type="ECO:0000313" key="5">
    <source>
        <dbReference type="Proteomes" id="UP001396334"/>
    </source>
</evidence>
<dbReference type="Proteomes" id="UP001396334">
    <property type="component" value="Unassembled WGS sequence"/>
</dbReference>
<sequence length="236" mass="27113">MCIIGKKTKEDRNFGDLSKRFVKLLTAFSFGDLFPHLGWLDVLTGLIGRLKATSNELDAFLESVIEMQIKSLENNMVEEDHNREDIVQSLLHLVQTDQNTRLTRDNIKAILLDMFVAGTETSSTAMERVMAELLRNPRVMKKAQEEVRRAVNVKQVVNEDDISRMEYLNYVVKEALRLHPPGPLMVPRETCARIKLQDYDILPGTRVLINVWAIQIDPEVWENPEDLRTTPLITEV</sequence>
<evidence type="ECO:0000313" key="4">
    <source>
        <dbReference type="EMBL" id="KAK9046535.1"/>
    </source>
</evidence>
<organism evidence="4 5">
    <name type="scientific">Hibiscus sabdariffa</name>
    <name type="common">roselle</name>
    <dbReference type="NCBI Taxonomy" id="183260"/>
    <lineage>
        <taxon>Eukaryota</taxon>
        <taxon>Viridiplantae</taxon>
        <taxon>Streptophyta</taxon>
        <taxon>Embryophyta</taxon>
        <taxon>Tracheophyta</taxon>
        <taxon>Spermatophyta</taxon>
        <taxon>Magnoliopsida</taxon>
        <taxon>eudicotyledons</taxon>
        <taxon>Gunneridae</taxon>
        <taxon>Pentapetalae</taxon>
        <taxon>rosids</taxon>
        <taxon>malvids</taxon>
        <taxon>Malvales</taxon>
        <taxon>Malvaceae</taxon>
        <taxon>Malvoideae</taxon>
        <taxon>Hibiscus</taxon>
    </lineage>
</organism>
<dbReference type="PRINTS" id="PR00463">
    <property type="entry name" value="EP450I"/>
</dbReference>
<evidence type="ECO:0000256" key="1">
    <source>
        <dbReference type="ARBA" id="ARBA00010617"/>
    </source>
</evidence>
<dbReference type="Pfam" id="PF00067">
    <property type="entry name" value="p450"/>
    <property type="match status" value="1"/>
</dbReference>
<evidence type="ECO:0008006" key="6">
    <source>
        <dbReference type="Google" id="ProtNLM"/>
    </source>
</evidence>
<dbReference type="EMBL" id="JBBPBN010000001">
    <property type="protein sequence ID" value="KAK9046535.1"/>
    <property type="molecule type" value="Genomic_DNA"/>
</dbReference>
<protein>
    <recommendedName>
        <fullName evidence="6">Cytochrome P450</fullName>
    </recommendedName>
</protein>
<accession>A0ABR2UA54</accession>
<dbReference type="Gene3D" id="1.10.630.10">
    <property type="entry name" value="Cytochrome P450"/>
    <property type="match status" value="1"/>
</dbReference>